<feature type="transmembrane region" description="Helical" evidence="1">
    <location>
        <begin position="106"/>
        <end position="130"/>
    </location>
</feature>
<protein>
    <submittedName>
        <fullName evidence="2">Uncharacterized protein</fullName>
    </submittedName>
</protein>
<keyword evidence="1" id="KW-0812">Transmembrane</keyword>
<reference evidence="2 3" key="1">
    <citation type="submission" date="2020-08" db="EMBL/GenBank/DDBJ databases">
        <title>Genomic Encyclopedia of Type Strains, Phase IV (KMG-IV): sequencing the most valuable type-strain genomes for metagenomic binning, comparative biology and taxonomic classification.</title>
        <authorList>
            <person name="Goeker M."/>
        </authorList>
    </citation>
    <scope>NUCLEOTIDE SEQUENCE [LARGE SCALE GENOMIC DNA]</scope>
    <source>
        <strain evidence="2 3">DSM 22368</strain>
    </source>
</reference>
<sequence length="186" mass="20357">MKKGNIFIGLYFLIFTIGLSLSVLSALNPLHTEGEYTNCNRDGGYAEYVNCRKIVADRYIKIEYPQVKDLSKMFFTLVTAIFVASITFSEKILMTPKPGSFAKFSMVAAWISMLCSIIACGSALALVSLAYDQAAWSELRAFPSKASSGIALYIISGALFVWGLILFVVTSAWSLYHSPTESVATA</sequence>
<dbReference type="InParanoid" id="A0A7X0JQY7"/>
<dbReference type="RefSeq" id="WP_166850697.1">
    <property type="nucleotide sequence ID" value="NZ_JAAONY010000001.1"/>
</dbReference>
<comment type="caution">
    <text evidence="2">The sequence shown here is derived from an EMBL/GenBank/DDBJ whole genome shotgun (WGS) entry which is preliminary data.</text>
</comment>
<keyword evidence="3" id="KW-1185">Reference proteome</keyword>
<feature type="transmembrane region" description="Helical" evidence="1">
    <location>
        <begin position="7"/>
        <end position="27"/>
    </location>
</feature>
<evidence type="ECO:0000313" key="2">
    <source>
        <dbReference type="EMBL" id="MBB6520625.1"/>
    </source>
</evidence>
<dbReference type="Proteomes" id="UP000528457">
    <property type="component" value="Unassembled WGS sequence"/>
</dbReference>
<evidence type="ECO:0000256" key="1">
    <source>
        <dbReference type="SAM" id="Phobius"/>
    </source>
</evidence>
<accession>A0A7X0JQY7</accession>
<gene>
    <name evidence="2" type="ORF">HNR48_000903</name>
</gene>
<name>A0A7X0JQY7_9GAMM</name>
<keyword evidence="1" id="KW-0472">Membrane</keyword>
<evidence type="ECO:0000313" key="3">
    <source>
        <dbReference type="Proteomes" id="UP000528457"/>
    </source>
</evidence>
<proteinExistence type="predicted"/>
<feature type="transmembrane region" description="Helical" evidence="1">
    <location>
        <begin position="73"/>
        <end position="94"/>
    </location>
</feature>
<feature type="transmembrane region" description="Helical" evidence="1">
    <location>
        <begin position="150"/>
        <end position="176"/>
    </location>
</feature>
<keyword evidence="1" id="KW-1133">Transmembrane helix</keyword>
<dbReference type="AlphaFoldDB" id="A0A7X0JQY7"/>
<dbReference type="EMBL" id="JACHHT010000001">
    <property type="protein sequence ID" value="MBB6520625.1"/>
    <property type="molecule type" value="Genomic_DNA"/>
</dbReference>
<organism evidence="2 3">
    <name type="scientific">Pseudoteredinibacter isoporae</name>
    <dbReference type="NCBI Taxonomy" id="570281"/>
    <lineage>
        <taxon>Bacteria</taxon>
        <taxon>Pseudomonadati</taxon>
        <taxon>Pseudomonadota</taxon>
        <taxon>Gammaproteobacteria</taxon>
        <taxon>Cellvibrionales</taxon>
        <taxon>Cellvibrionaceae</taxon>
        <taxon>Pseudoteredinibacter</taxon>
    </lineage>
</organism>